<dbReference type="InterPro" id="IPR003100">
    <property type="entry name" value="PAZ_dom"/>
</dbReference>
<dbReference type="InterPro" id="IPR036397">
    <property type="entry name" value="RNaseH_sf"/>
</dbReference>
<keyword evidence="3" id="KW-0732">Signal</keyword>
<organism evidence="6 7">
    <name type="scientific">Tilletiopsis washingtonensis</name>
    <dbReference type="NCBI Taxonomy" id="58919"/>
    <lineage>
        <taxon>Eukaryota</taxon>
        <taxon>Fungi</taxon>
        <taxon>Dikarya</taxon>
        <taxon>Basidiomycota</taxon>
        <taxon>Ustilaginomycotina</taxon>
        <taxon>Exobasidiomycetes</taxon>
        <taxon>Entylomatales</taxon>
        <taxon>Entylomatales incertae sedis</taxon>
        <taxon>Tilletiopsis</taxon>
    </lineage>
</organism>
<reference evidence="6 7" key="1">
    <citation type="journal article" date="2018" name="Mol. Biol. Evol.">
        <title>Broad Genomic Sampling Reveals a Smut Pathogenic Ancestry of the Fungal Clade Ustilaginomycotina.</title>
        <authorList>
            <person name="Kijpornyongpan T."/>
            <person name="Mondo S.J."/>
            <person name="Barry K."/>
            <person name="Sandor L."/>
            <person name="Lee J."/>
            <person name="Lipzen A."/>
            <person name="Pangilinan J."/>
            <person name="LaButti K."/>
            <person name="Hainaut M."/>
            <person name="Henrissat B."/>
            <person name="Grigoriev I.V."/>
            <person name="Spatafora J.W."/>
            <person name="Aime M.C."/>
        </authorList>
    </citation>
    <scope>NUCLEOTIDE SEQUENCE [LARGE SCALE GENOMIC DNA]</scope>
    <source>
        <strain evidence="6 7">MCA 4186</strain>
    </source>
</reference>
<keyword evidence="7" id="KW-1185">Reference proteome</keyword>
<feature type="region of interest" description="Disordered" evidence="2">
    <location>
        <begin position="226"/>
        <end position="252"/>
    </location>
</feature>
<dbReference type="PANTHER" id="PTHR22891">
    <property type="entry name" value="EUKARYOTIC TRANSLATION INITIATION FACTOR 2C"/>
    <property type="match status" value="1"/>
</dbReference>
<dbReference type="Pfam" id="PF08699">
    <property type="entry name" value="ArgoL1"/>
    <property type="match status" value="1"/>
</dbReference>
<dbReference type="Gene3D" id="2.170.260.10">
    <property type="entry name" value="paz domain"/>
    <property type="match status" value="1"/>
</dbReference>
<feature type="domain" description="Piwi" evidence="5">
    <location>
        <begin position="532"/>
        <end position="838"/>
    </location>
</feature>
<dbReference type="PROSITE" id="PS50821">
    <property type="entry name" value="PAZ"/>
    <property type="match status" value="1"/>
</dbReference>
<dbReference type="InterPro" id="IPR014811">
    <property type="entry name" value="ArgoL1"/>
</dbReference>
<comment type="similarity">
    <text evidence="1">Belongs to the argonaute family.</text>
</comment>
<dbReference type="InterPro" id="IPR032473">
    <property type="entry name" value="Argonaute_Mid_dom"/>
</dbReference>
<dbReference type="Pfam" id="PF16487">
    <property type="entry name" value="ArgoMid"/>
    <property type="match status" value="1"/>
</dbReference>
<name>A0A316Z8M9_9BASI</name>
<dbReference type="InterPro" id="IPR003165">
    <property type="entry name" value="Piwi"/>
</dbReference>
<dbReference type="Pfam" id="PF02170">
    <property type="entry name" value="PAZ"/>
    <property type="match status" value="1"/>
</dbReference>
<accession>A0A316Z8M9</accession>
<dbReference type="SMART" id="SM01163">
    <property type="entry name" value="DUF1785"/>
    <property type="match status" value="1"/>
</dbReference>
<dbReference type="SUPFAM" id="SSF101690">
    <property type="entry name" value="PAZ domain"/>
    <property type="match status" value="2"/>
</dbReference>
<dbReference type="AlphaFoldDB" id="A0A316Z8M9"/>
<evidence type="ECO:0000256" key="2">
    <source>
        <dbReference type="SAM" id="MobiDB-lite"/>
    </source>
</evidence>
<dbReference type="Pfam" id="PF02171">
    <property type="entry name" value="Piwi"/>
    <property type="match status" value="1"/>
</dbReference>
<evidence type="ECO:0000313" key="7">
    <source>
        <dbReference type="Proteomes" id="UP000245946"/>
    </source>
</evidence>
<feature type="chain" id="PRO_5016348182" evidence="3">
    <location>
        <begin position="21"/>
        <end position="884"/>
    </location>
</feature>
<sequence length="884" mass="95352">AKSSGGPKALPVLLCHQVFAAGLEQAVTEGVLTVEVAAAMAFDGRRNGYSPTKLPFIKQKFECALPEKVYELGPGEKAPPKPAGDAPPARSRKFSVTITEAAKIDLEVLTDFCVADRRTIMAASAATTDKVTTALQALEILFRHEPTRIFKVHGAQGRRFFDPKLAVPMAGGGEVWKGFFQSVRATMGGLVVNIDVAFSAFLGGGDFLTVCAKVLGVPGGAPGGARGGFRGGRGGDRGGFRGGRGGQPAFQGGAHGGGDRLLHITQPQAQELRKRLAKVQIRVTHRPATKLEIFKGFTPRSAAETTFKQRDGSTMSVLESTARRYYNYTILYPNLPCVLVGGQGSFVPPECCIIVPGTPLPPLKLSPTQIQDMIRESAQKPADRAARIADIRRDLAYEKDSRFASWGLEVSPEPVALQGRVLPAPTVTYGGNKTARPNNGSWNLNGQRFSASCKPLICWSVVNFTRQDCGPFVKFLIQTLRGLGMNIVNDAPPMIAGNPDPQSVRTTLEGAGKQAFAQAKAKLGAKAPPPQFFLCFMDRTDASLYEAIKRACAMQLASPVPSQVANTTKCLKERGVEQYCSNLAMKINIKLQGTNQIVTGPKDLPGLDPKAMMVGIDVTHAGPGSDMPSIAASVATMDGQRFKYSSELRAQRNTRGGSQEIVIELEQMMLGHLRRWVGVPPPVLLVFRDGVSQGQYAAAVEKEVHAIRKACQSFRAGYAPKVTYIVCSKRHHIRFFAENPQDNDQRSASLPSGTVVDQVATHPFAFDWYGQSHGGLVGTPRSVHYVCLLDENKFSSDNIQTVVHSLCFSYARATRSVALVPAAAYADILAEKARCLVYGEGASDVATSVSSATRERTPLPEIDTTAVMRSLERDPTFCQALWFL</sequence>
<evidence type="ECO:0000256" key="3">
    <source>
        <dbReference type="SAM" id="SignalP"/>
    </source>
</evidence>
<feature type="signal peptide" evidence="3">
    <location>
        <begin position="1"/>
        <end position="20"/>
    </location>
</feature>
<dbReference type="InterPro" id="IPR012337">
    <property type="entry name" value="RNaseH-like_sf"/>
</dbReference>
<dbReference type="InterPro" id="IPR036085">
    <property type="entry name" value="PAZ_dom_sf"/>
</dbReference>
<dbReference type="Pfam" id="PF16488">
    <property type="entry name" value="ArgoL2"/>
    <property type="match status" value="1"/>
</dbReference>
<gene>
    <name evidence="6" type="ORF">FA09DRAFT_297718</name>
</gene>
<dbReference type="STRING" id="58919.A0A316Z8M9"/>
<dbReference type="Proteomes" id="UP000245946">
    <property type="component" value="Unassembled WGS sequence"/>
</dbReference>
<feature type="domain" description="PAZ" evidence="4">
    <location>
        <begin position="259"/>
        <end position="356"/>
    </location>
</feature>
<proteinExistence type="inferred from homology"/>
<dbReference type="OrthoDB" id="10252740at2759"/>
<dbReference type="GeneID" id="37267763"/>
<feature type="non-terminal residue" evidence="6">
    <location>
        <position position="1"/>
    </location>
</feature>
<dbReference type="CDD" id="cd02846">
    <property type="entry name" value="PAZ_argonaute_like"/>
    <property type="match status" value="1"/>
</dbReference>
<dbReference type="GO" id="GO:0003723">
    <property type="term" value="F:RNA binding"/>
    <property type="evidence" value="ECO:0007669"/>
    <property type="project" value="InterPro"/>
</dbReference>
<dbReference type="InterPro" id="IPR032472">
    <property type="entry name" value="ArgoL2"/>
</dbReference>
<evidence type="ECO:0000256" key="1">
    <source>
        <dbReference type="RuleBase" id="RU361178"/>
    </source>
</evidence>
<dbReference type="SMART" id="SM00950">
    <property type="entry name" value="Piwi"/>
    <property type="match status" value="1"/>
</dbReference>
<dbReference type="RefSeq" id="XP_025598210.1">
    <property type="nucleotide sequence ID" value="XM_025740217.1"/>
</dbReference>
<protein>
    <submittedName>
        <fullName evidence="6">Piwi-domain-containing protein</fullName>
    </submittedName>
</protein>
<evidence type="ECO:0000313" key="6">
    <source>
        <dbReference type="EMBL" id="PWN97931.1"/>
    </source>
</evidence>
<evidence type="ECO:0000259" key="4">
    <source>
        <dbReference type="PROSITE" id="PS50821"/>
    </source>
</evidence>
<dbReference type="SMART" id="SM00949">
    <property type="entry name" value="PAZ"/>
    <property type="match status" value="1"/>
</dbReference>
<dbReference type="EMBL" id="KZ819293">
    <property type="protein sequence ID" value="PWN97931.1"/>
    <property type="molecule type" value="Genomic_DNA"/>
</dbReference>
<dbReference type="Pfam" id="PF16486">
    <property type="entry name" value="ArgoN"/>
    <property type="match status" value="1"/>
</dbReference>
<dbReference type="Gene3D" id="3.30.420.10">
    <property type="entry name" value="Ribonuclease H-like superfamily/Ribonuclease H"/>
    <property type="match status" value="1"/>
</dbReference>
<dbReference type="InterPro" id="IPR032474">
    <property type="entry name" value="Argonaute_N"/>
</dbReference>
<dbReference type="SUPFAM" id="SSF53098">
    <property type="entry name" value="Ribonuclease H-like"/>
    <property type="match status" value="1"/>
</dbReference>
<dbReference type="PROSITE" id="PS50822">
    <property type="entry name" value="PIWI"/>
    <property type="match status" value="1"/>
</dbReference>
<evidence type="ECO:0000259" key="5">
    <source>
        <dbReference type="PROSITE" id="PS50822"/>
    </source>
</evidence>
<dbReference type="Gene3D" id="3.40.50.2300">
    <property type="match status" value="1"/>
</dbReference>